<feature type="non-terminal residue" evidence="2">
    <location>
        <position position="1"/>
    </location>
</feature>
<gene>
    <name evidence="2" type="ORF">XAT740_LOCUS37341</name>
</gene>
<accession>A0A815QA03</accession>
<dbReference type="EMBL" id="CAJNOR010003915">
    <property type="protein sequence ID" value="CAF1459307.1"/>
    <property type="molecule type" value="Genomic_DNA"/>
</dbReference>
<dbReference type="AlphaFoldDB" id="A0A815QA03"/>
<evidence type="ECO:0000313" key="3">
    <source>
        <dbReference type="Proteomes" id="UP000663828"/>
    </source>
</evidence>
<feature type="compositionally biased region" description="Basic and acidic residues" evidence="1">
    <location>
        <begin position="35"/>
        <end position="45"/>
    </location>
</feature>
<evidence type="ECO:0000256" key="1">
    <source>
        <dbReference type="SAM" id="MobiDB-lite"/>
    </source>
</evidence>
<feature type="region of interest" description="Disordered" evidence="1">
    <location>
        <begin position="35"/>
        <end position="55"/>
    </location>
</feature>
<name>A0A815QA03_ADIRI</name>
<sequence>CRFPQMFPDKQSVHTLQMKLDRIIHCGVRNIVQHAEHSEPGKDTLAKQTKVSAMC</sequence>
<evidence type="ECO:0000313" key="2">
    <source>
        <dbReference type="EMBL" id="CAF1459307.1"/>
    </source>
</evidence>
<dbReference type="Gene3D" id="1.20.58.1080">
    <property type="match status" value="1"/>
</dbReference>
<feature type="compositionally biased region" description="Polar residues" evidence="1">
    <location>
        <begin position="46"/>
        <end position="55"/>
    </location>
</feature>
<comment type="caution">
    <text evidence="2">The sequence shown here is derived from an EMBL/GenBank/DDBJ whole genome shotgun (WGS) entry which is preliminary data.</text>
</comment>
<protein>
    <submittedName>
        <fullName evidence="2">Uncharacterized protein</fullName>
    </submittedName>
</protein>
<keyword evidence="3" id="KW-1185">Reference proteome</keyword>
<organism evidence="2 3">
    <name type="scientific">Adineta ricciae</name>
    <name type="common">Rotifer</name>
    <dbReference type="NCBI Taxonomy" id="249248"/>
    <lineage>
        <taxon>Eukaryota</taxon>
        <taxon>Metazoa</taxon>
        <taxon>Spiralia</taxon>
        <taxon>Gnathifera</taxon>
        <taxon>Rotifera</taxon>
        <taxon>Eurotatoria</taxon>
        <taxon>Bdelloidea</taxon>
        <taxon>Adinetida</taxon>
        <taxon>Adinetidae</taxon>
        <taxon>Adineta</taxon>
    </lineage>
</organism>
<proteinExistence type="predicted"/>
<reference evidence="2" key="1">
    <citation type="submission" date="2021-02" db="EMBL/GenBank/DDBJ databases">
        <authorList>
            <person name="Nowell W R."/>
        </authorList>
    </citation>
    <scope>NUCLEOTIDE SEQUENCE</scope>
</reference>
<dbReference type="Proteomes" id="UP000663828">
    <property type="component" value="Unassembled WGS sequence"/>
</dbReference>